<feature type="domain" description="Gylcosyl hydrolase 115 C-terminal" evidence="3">
    <location>
        <begin position="775"/>
        <end position="951"/>
    </location>
</feature>
<organism evidence="4 5">
    <name type="scientific">Synoicihabitans lomoniglobus</name>
    <dbReference type="NCBI Taxonomy" id="2909285"/>
    <lineage>
        <taxon>Bacteria</taxon>
        <taxon>Pseudomonadati</taxon>
        <taxon>Verrucomicrobiota</taxon>
        <taxon>Opitutia</taxon>
        <taxon>Opitutales</taxon>
        <taxon>Opitutaceae</taxon>
        <taxon>Synoicihabitans</taxon>
    </lineage>
</organism>
<accession>A0AAF0CN56</accession>
<dbReference type="InterPro" id="IPR041437">
    <property type="entry name" value="GH115_C"/>
</dbReference>
<feature type="signal peptide" evidence="2">
    <location>
        <begin position="1"/>
        <end position="22"/>
    </location>
</feature>
<protein>
    <submittedName>
        <fullName evidence="4">Glycosyl hydrolase 115 family protein</fullName>
    </submittedName>
</protein>
<reference evidence="4" key="1">
    <citation type="submission" date="2023-03" db="EMBL/GenBank/DDBJ databases">
        <title>Lomoglobus Profundus gen. nov., sp. nov., a novel member of the phylum Verrucomicrobia, isolated from deep-marine sediment of South China Sea.</title>
        <authorList>
            <person name="Ahmad T."/>
            <person name="Ishaq S.E."/>
            <person name="Wang F."/>
        </authorList>
    </citation>
    <scope>NUCLEOTIDE SEQUENCE</scope>
    <source>
        <strain evidence="4">LMO-M01</strain>
    </source>
</reference>
<dbReference type="InterPro" id="IPR029018">
    <property type="entry name" value="Hex-like_dom2"/>
</dbReference>
<keyword evidence="2" id="KW-0732">Signal</keyword>
<gene>
    <name evidence="4" type="ORF">PXH66_22210</name>
</gene>
<dbReference type="Gene3D" id="1.20.58.2150">
    <property type="match status" value="1"/>
</dbReference>
<dbReference type="GO" id="GO:0016787">
    <property type="term" value="F:hydrolase activity"/>
    <property type="evidence" value="ECO:0007669"/>
    <property type="project" value="UniProtKB-KW"/>
</dbReference>
<keyword evidence="5" id="KW-1185">Reference proteome</keyword>
<dbReference type="EMBL" id="CP119075">
    <property type="protein sequence ID" value="WED65073.1"/>
    <property type="molecule type" value="Genomic_DNA"/>
</dbReference>
<evidence type="ECO:0000259" key="3">
    <source>
        <dbReference type="Pfam" id="PF17829"/>
    </source>
</evidence>
<dbReference type="PANTHER" id="PTHR37842">
    <property type="match status" value="1"/>
</dbReference>
<dbReference type="InterPro" id="IPR042301">
    <property type="entry name" value="GH115_sf"/>
</dbReference>
<dbReference type="Gene3D" id="3.20.20.520">
    <property type="entry name" value="Glycosyl hydrolase family 115"/>
    <property type="match status" value="1"/>
</dbReference>
<dbReference type="Pfam" id="PF15979">
    <property type="entry name" value="Glyco_hydro_115"/>
    <property type="match status" value="1"/>
</dbReference>
<dbReference type="AlphaFoldDB" id="A0AAF0CN56"/>
<dbReference type="Proteomes" id="UP001218638">
    <property type="component" value="Chromosome"/>
</dbReference>
<dbReference type="SUPFAM" id="SSF55545">
    <property type="entry name" value="beta-N-acetylhexosaminidase-like domain"/>
    <property type="match status" value="1"/>
</dbReference>
<dbReference type="RefSeq" id="WP_330929459.1">
    <property type="nucleotide sequence ID" value="NZ_CP119075.1"/>
</dbReference>
<evidence type="ECO:0000256" key="1">
    <source>
        <dbReference type="ARBA" id="ARBA00022801"/>
    </source>
</evidence>
<dbReference type="GO" id="GO:0005975">
    <property type="term" value="P:carbohydrate metabolic process"/>
    <property type="evidence" value="ECO:0007669"/>
    <property type="project" value="UniProtKB-ARBA"/>
</dbReference>
<dbReference type="Gene3D" id="2.60.120.1620">
    <property type="match status" value="1"/>
</dbReference>
<sequence length="958" mass="106367">MFSPRSLLFTLLALATATVTSALTHDAIVSATAGPDTFPLVAKGKAATLIIDDHDFKGVHHAVDDLRADVERVTSLAPSISKNPLAGGWRVVIGTIGHSKMIDHLIESRQLDVSKIGGLWEAFIIQKVGNDLVIAGSDMRGTIYGIYELSEQIGVSPWYWWADVPVKTSAELHVAAQGITDDGPGVQYRGIFINDEAPALTGWVGEKFGAFDHTFYVHVFELLLRLRANYIWPAMWQPRAFSDDDPLNPQLANEYGIVIGTTHHEPLMRAHAEWDKYGEGPWDYTKNDAKLREFWTGAVERAKPYESIYSLGMRGDGDSAMSADTNTALLERVVADQRTILEETLGRPNPQIPQLWALYKEVQDYYEAGMRVPDDVILLWCDDNWGNIRRLPTPEEMERPGGAGVYYHFDYVGGPRNYKWLNVQPISKVWEQMHLAWQHAANRIWIVNVGDLKPMEFPIEFFLTMAWDPAGMDYEAMRAYTPAWAAREFGSEHADEIAALIDGYTKLNRHRTPEMMAPDTYSLVNYDEAERILTQWRDLVARAEAVNAALPDDARAAFFQLVLYPVKASATVREVHIAAAKNSLYAEQGRAAANTAAAHAHAMFDQDAALVDEYHSLLDGKWNHTMAEANFGYTYWQTPPAEVMPAVQKLRPNPGARPGLAVEGSPFGFPRWGVPQPTVPAIDVYSASTRWVELFNRGDTAFDFTVRPDAAWLKVEPAGGPVEEMVRLTVAADWARVPEDTTETGFTINTTAGQSFRVTVPIVNPSDLRPGAFDGHIEVNGHIAIEAPNYSRAVSSGNTYWQVLEDFGRTLGGVASYPVRADHEKPGGQSSHLEYDIFARTTGEIDLEIHTAPSLDYQSGDGLRFAVSIDDGQPEILKVDTWKTLQTWEKAVGDGVTRVKTKVTIDHPGVHTIKLWRVTPGVVFERLILGNPATWRNQGQGVLPSYLGPPESPRGGIE</sequence>
<evidence type="ECO:0000313" key="4">
    <source>
        <dbReference type="EMBL" id="WED65073.1"/>
    </source>
</evidence>
<dbReference type="KEGG" id="slom:PXH66_22210"/>
<proteinExistence type="predicted"/>
<dbReference type="Pfam" id="PF17829">
    <property type="entry name" value="GH115_C"/>
    <property type="match status" value="1"/>
</dbReference>
<dbReference type="InterPro" id="IPR031924">
    <property type="entry name" value="GH115"/>
</dbReference>
<dbReference type="PANTHER" id="PTHR37842:SF2">
    <property type="entry name" value="GYLCOSYL HYDROLASE 115 C-TERMINAL DOMAIN-CONTAINING PROTEIN"/>
    <property type="match status" value="1"/>
</dbReference>
<keyword evidence="1 4" id="KW-0378">Hydrolase</keyword>
<dbReference type="Gene3D" id="3.30.379.10">
    <property type="entry name" value="Chitobiase/beta-hexosaminidase domain 2-like"/>
    <property type="match status" value="1"/>
</dbReference>
<feature type="chain" id="PRO_5042014733" evidence="2">
    <location>
        <begin position="23"/>
        <end position="958"/>
    </location>
</feature>
<evidence type="ECO:0000313" key="5">
    <source>
        <dbReference type="Proteomes" id="UP001218638"/>
    </source>
</evidence>
<evidence type="ECO:0000256" key="2">
    <source>
        <dbReference type="SAM" id="SignalP"/>
    </source>
</evidence>
<name>A0AAF0CN56_9BACT</name>